<protein>
    <recommendedName>
        <fullName evidence="5 7">Adenylate kinase</fullName>
        <shortName evidence="5">AK</shortName>
        <ecNumber evidence="5 7">2.7.4.3</ecNumber>
    </recommendedName>
    <alternativeName>
        <fullName evidence="5">ATP-AMP transphosphorylase</fullName>
    </alternativeName>
    <alternativeName>
        <fullName evidence="5">ATP:AMP phosphotransferase</fullName>
    </alternativeName>
    <alternativeName>
        <fullName evidence="5">Adenylate monophosphate kinase</fullName>
    </alternativeName>
</protein>
<evidence type="ECO:0000256" key="2">
    <source>
        <dbReference type="ARBA" id="ARBA00022727"/>
    </source>
</evidence>
<keyword evidence="1 5" id="KW-0808">Transferase</keyword>
<keyword evidence="2 5" id="KW-0545">Nucleotide biosynthesis</keyword>
<dbReference type="GO" id="GO:0004017">
    <property type="term" value="F:AMP kinase activity"/>
    <property type="evidence" value="ECO:0007669"/>
    <property type="project" value="UniProtKB-EC"/>
</dbReference>
<feature type="binding site" evidence="5">
    <location>
        <begin position="95"/>
        <end position="98"/>
    </location>
    <ligand>
        <name>AMP</name>
        <dbReference type="ChEBI" id="CHEBI:456215"/>
    </ligand>
</feature>
<dbReference type="NCBIfam" id="NF011100">
    <property type="entry name" value="PRK14527.1"/>
    <property type="match status" value="1"/>
</dbReference>
<feature type="binding site" evidence="5">
    <location>
        <begin position="67"/>
        <end position="69"/>
    </location>
    <ligand>
        <name>AMP</name>
        <dbReference type="ChEBI" id="CHEBI:456215"/>
    </ligand>
</feature>
<comment type="pathway">
    <text evidence="5">Purine metabolism; AMP biosynthesis via salvage pathway; AMP from ADP: step 1/1.</text>
</comment>
<dbReference type="PRINTS" id="PR00094">
    <property type="entry name" value="ADENYLTKNASE"/>
</dbReference>
<dbReference type="InterPro" id="IPR027417">
    <property type="entry name" value="P-loop_NTPase"/>
</dbReference>
<comment type="catalytic activity">
    <reaction evidence="5 7">
        <text>AMP + ATP = 2 ADP</text>
        <dbReference type="Rhea" id="RHEA:12973"/>
        <dbReference type="ChEBI" id="CHEBI:30616"/>
        <dbReference type="ChEBI" id="CHEBI:456215"/>
        <dbReference type="ChEBI" id="CHEBI:456216"/>
        <dbReference type="EC" id="2.7.4.3"/>
    </reaction>
</comment>
<evidence type="ECO:0000256" key="4">
    <source>
        <dbReference type="ARBA" id="ARBA00022777"/>
    </source>
</evidence>
<dbReference type="InterPro" id="IPR000850">
    <property type="entry name" value="Adenylat/UMP-CMP_kin"/>
</dbReference>
<dbReference type="Pfam" id="PF00406">
    <property type="entry name" value="ADK"/>
    <property type="match status" value="1"/>
</dbReference>
<evidence type="ECO:0000256" key="1">
    <source>
        <dbReference type="ARBA" id="ARBA00022679"/>
    </source>
</evidence>
<proteinExistence type="inferred from homology"/>
<dbReference type="CDD" id="cd01428">
    <property type="entry name" value="ADK"/>
    <property type="match status" value="1"/>
</dbReference>
<evidence type="ECO:0000313" key="9">
    <source>
        <dbReference type="EMBL" id="MFB9446433.1"/>
    </source>
</evidence>
<evidence type="ECO:0000256" key="3">
    <source>
        <dbReference type="ARBA" id="ARBA00022741"/>
    </source>
</evidence>
<comment type="similarity">
    <text evidence="5 6">Belongs to the adenylate kinase family.</text>
</comment>
<comment type="caution">
    <text evidence="9">The sequence shown here is derived from an EMBL/GenBank/DDBJ whole genome shotgun (WGS) entry which is preliminary data.</text>
</comment>
<feature type="region of interest" description="Disordered" evidence="8">
    <location>
        <begin position="1"/>
        <end position="20"/>
    </location>
</feature>
<dbReference type="PROSITE" id="PS00113">
    <property type="entry name" value="ADENYLATE_KINASE"/>
    <property type="match status" value="1"/>
</dbReference>
<comment type="domain">
    <text evidence="5">Consists of three domains, a large central CORE domain and two small peripheral domains, NMPbind and LID, which undergo movements during catalysis. The LID domain closes over the site of phosphoryl transfer upon ATP binding. Assembling and dissambling the active center during each catalytic cycle provides an effective means to prevent ATP hydrolysis.</text>
</comment>
<evidence type="ECO:0000256" key="5">
    <source>
        <dbReference type="HAMAP-Rule" id="MF_00235"/>
    </source>
</evidence>
<comment type="caution">
    <text evidence="5">Lacks conserved residue(s) required for the propagation of feature annotation.</text>
</comment>
<dbReference type="PANTHER" id="PTHR23359">
    <property type="entry name" value="NUCLEOTIDE KINASE"/>
    <property type="match status" value="1"/>
</dbReference>
<feature type="binding site" evidence="5">
    <location>
        <begin position="20"/>
        <end position="25"/>
    </location>
    <ligand>
        <name>ATP</name>
        <dbReference type="ChEBI" id="CHEBI:30616"/>
    </ligand>
</feature>
<evidence type="ECO:0000256" key="8">
    <source>
        <dbReference type="SAM" id="MobiDB-lite"/>
    </source>
</evidence>
<dbReference type="NCBIfam" id="NF011104">
    <property type="entry name" value="PRK14531.1"/>
    <property type="match status" value="1"/>
</dbReference>
<comment type="function">
    <text evidence="5">Catalyzes the reversible transfer of the terminal phosphate group between ATP and AMP. Plays an important role in cellular energy homeostasis and in adenine nucleotide metabolism.</text>
</comment>
<keyword evidence="3 5" id="KW-0547">Nucleotide-binding</keyword>
<keyword evidence="4 5" id="KW-0418">Kinase</keyword>
<keyword evidence="5 7" id="KW-0067">ATP-binding</keyword>
<comment type="subunit">
    <text evidence="5 7">Monomer.</text>
</comment>
<feature type="binding site" evidence="5">
    <location>
        <position position="41"/>
    </location>
    <ligand>
        <name>AMP</name>
        <dbReference type="ChEBI" id="CHEBI:456215"/>
    </ligand>
</feature>
<comment type="subcellular location">
    <subcellularLocation>
        <location evidence="5 7">Cytoplasm</location>
    </subcellularLocation>
</comment>
<sequence>MTMQSAAPRSKRILMVGAPGSGKGTQADSIAKQFGITHIASGDLLRRHIADGTAIGKTVEDIVNKGELVPDALIMDMLRKPVMAANETGGYVLDGFPRTVEQAEAAYRTAGTLGVGVQIAVHLEVPEEELIRRLLARARGADDTEDVIRHRIKVYEEKTRPLLEYYASRETLIQVNGARPISEVTWSIVVQLQRAFKKPSPRQATTERAVA</sequence>
<dbReference type="InterPro" id="IPR033690">
    <property type="entry name" value="Adenylat_kinase_CS"/>
</dbReference>
<gene>
    <name evidence="5" type="primary">adk</name>
    <name evidence="9" type="ORF">ACFFTR_25385</name>
</gene>
<keyword evidence="10" id="KW-1185">Reference proteome</keyword>
<dbReference type="EMBL" id="JBHMCA010000047">
    <property type="protein sequence ID" value="MFB9446433.1"/>
    <property type="molecule type" value="Genomic_DNA"/>
</dbReference>
<dbReference type="SUPFAM" id="SSF52540">
    <property type="entry name" value="P-loop containing nucleoside triphosphate hydrolases"/>
    <property type="match status" value="1"/>
</dbReference>
<accession>A0ABV5MCP8</accession>
<dbReference type="EC" id="2.7.4.3" evidence="5 7"/>
<dbReference type="RefSeq" id="WP_223092158.1">
    <property type="nucleotide sequence ID" value="NZ_CP061913.1"/>
</dbReference>
<feature type="region of interest" description="NMP" evidence="5">
    <location>
        <begin position="40"/>
        <end position="69"/>
    </location>
</feature>
<dbReference type="Proteomes" id="UP001589608">
    <property type="component" value="Unassembled WGS sequence"/>
</dbReference>
<feature type="binding site" evidence="5">
    <location>
        <position position="46"/>
    </location>
    <ligand>
        <name>AMP</name>
        <dbReference type="ChEBI" id="CHEBI:456215"/>
    </ligand>
</feature>
<reference evidence="9 10" key="1">
    <citation type="submission" date="2024-09" db="EMBL/GenBank/DDBJ databases">
        <authorList>
            <person name="Sun Q."/>
            <person name="Mori K."/>
        </authorList>
    </citation>
    <scope>NUCLEOTIDE SEQUENCE [LARGE SCALE GENOMIC DNA]</scope>
    <source>
        <strain evidence="9 10">JCM 3307</strain>
    </source>
</reference>
<dbReference type="Gene3D" id="3.40.50.300">
    <property type="entry name" value="P-loop containing nucleotide triphosphate hydrolases"/>
    <property type="match status" value="1"/>
</dbReference>
<feature type="binding site" evidence="5">
    <location>
        <position position="137"/>
    </location>
    <ligand>
        <name>ATP</name>
        <dbReference type="ChEBI" id="CHEBI:30616"/>
    </ligand>
</feature>
<organism evidence="9 10">
    <name type="scientific">Dactylosporangium vinaceum</name>
    <dbReference type="NCBI Taxonomy" id="53362"/>
    <lineage>
        <taxon>Bacteria</taxon>
        <taxon>Bacillati</taxon>
        <taxon>Actinomycetota</taxon>
        <taxon>Actinomycetes</taxon>
        <taxon>Micromonosporales</taxon>
        <taxon>Micromonosporaceae</taxon>
        <taxon>Dactylosporangium</taxon>
    </lineage>
</organism>
<dbReference type="HAMAP" id="MF_00235">
    <property type="entry name" value="Adenylate_kinase_Adk"/>
    <property type="match status" value="1"/>
</dbReference>
<feature type="binding site" evidence="5">
    <location>
        <position position="179"/>
    </location>
    <ligand>
        <name>ATP</name>
        <dbReference type="ChEBI" id="CHEBI:30616"/>
    </ligand>
</feature>
<evidence type="ECO:0000256" key="6">
    <source>
        <dbReference type="RuleBase" id="RU003330"/>
    </source>
</evidence>
<feature type="binding site" evidence="5">
    <location>
        <position position="102"/>
    </location>
    <ligand>
        <name>AMP</name>
        <dbReference type="ChEBI" id="CHEBI:456215"/>
    </ligand>
</feature>
<name>A0ABV5MCP8_9ACTN</name>
<dbReference type="NCBIfam" id="NF001381">
    <property type="entry name" value="PRK00279.1-3"/>
    <property type="match status" value="1"/>
</dbReference>
<keyword evidence="5" id="KW-0963">Cytoplasm</keyword>
<feature type="binding site" evidence="5">
    <location>
        <position position="151"/>
    </location>
    <ligand>
        <name>AMP</name>
        <dbReference type="ChEBI" id="CHEBI:456215"/>
    </ligand>
</feature>
<evidence type="ECO:0000313" key="10">
    <source>
        <dbReference type="Proteomes" id="UP001589608"/>
    </source>
</evidence>
<evidence type="ECO:0000256" key="7">
    <source>
        <dbReference type="RuleBase" id="RU003331"/>
    </source>
</evidence>